<accession>A0A261TM93</accession>
<dbReference type="PROSITE" id="PS00445">
    <property type="entry name" value="FGGY_KINASES_2"/>
    <property type="match status" value="1"/>
</dbReference>
<dbReference type="PIRSF" id="PIRSF000538">
    <property type="entry name" value="GlpK"/>
    <property type="match status" value="1"/>
</dbReference>
<dbReference type="InterPro" id="IPR018484">
    <property type="entry name" value="FGGY_N"/>
</dbReference>
<keyword evidence="3 4" id="KW-0418">Kinase</keyword>
<reference evidence="7 8" key="1">
    <citation type="submission" date="2017-05" db="EMBL/GenBank/DDBJ databases">
        <title>Complete and WGS of Bordetella genogroups.</title>
        <authorList>
            <person name="Spilker T."/>
            <person name="LiPuma J."/>
        </authorList>
    </citation>
    <scope>NUCLEOTIDE SEQUENCE [LARGE SCALE GENOMIC DNA]</scope>
    <source>
        <strain evidence="7 8">AU9919</strain>
    </source>
</reference>
<feature type="domain" description="Carbohydrate kinase FGGY C-terminal" evidence="6">
    <location>
        <begin position="274"/>
        <end position="475"/>
    </location>
</feature>
<evidence type="ECO:0000313" key="7">
    <source>
        <dbReference type="EMBL" id="OZI50411.1"/>
    </source>
</evidence>
<dbReference type="RefSeq" id="WP_094838964.1">
    <property type="nucleotide sequence ID" value="NZ_NEVQ01000022.1"/>
</dbReference>
<feature type="domain" description="Carbohydrate kinase FGGY N-terminal" evidence="5">
    <location>
        <begin position="4"/>
        <end position="171"/>
    </location>
</feature>
<dbReference type="InterPro" id="IPR043129">
    <property type="entry name" value="ATPase_NBD"/>
</dbReference>
<dbReference type="EMBL" id="NEVQ01000022">
    <property type="protein sequence ID" value="OZI50411.1"/>
    <property type="molecule type" value="Genomic_DNA"/>
</dbReference>
<dbReference type="InterPro" id="IPR018483">
    <property type="entry name" value="Carb_kinase_FGGY_CS"/>
</dbReference>
<dbReference type="PANTHER" id="PTHR43095:SF2">
    <property type="entry name" value="GLUCONOKINASE"/>
    <property type="match status" value="1"/>
</dbReference>
<comment type="similarity">
    <text evidence="1 4">Belongs to the FGGY kinase family.</text>
</comment>
<name>A0A261TM93_9BORD</name>
<comment type="caution">
    <text evidence="7">The sequence shown here is derived from an EMBL/GenBank/DDBJ whole genome shotgun (WGS) entry which is preliminary data.</text>
</comment>
<gene>
    <name evidence="7" type="ORF">CAL20_21320</name>
</gene>
<dbReference type="Gene3D" id="3.30.420.40">
    <property type="match status" value="2"/>
</dbReference>
<dbReference type="PANTHER" id="PTHR43095">
    <property type="entry name" value="SUGAR KINASE"/>
    <property type="match status" value="1"/>
</dbReference>
<dbReference type="InterPro" id="IPR050406">
    <property type="entry name" value="FGGY_Carb_Kinase"/>
</dbReference>
<dbReference type="GO" id="GO:0016773">
    <property type="term" value="F:phosphotransferase activity, alcohol group as acceptor"/>
    <property type="evidence" value="ECO:0007669"/>
    <property type="project" value="InterPro"/>
</dbReference>
<dbReference type="AlphaFoldDB" id="A0A261TM93"/>
<dbReference type="InterPro" id="IPR000577">
    <property type="entry name" value="Carb_kinase_FGGY"/>
</dbReference>
<dbReference type="GO" id="GO:0005975">
    <property type="term" value="P:carbohydrate metabolic process"/>
    <property type="evidence" value="ECO:0007669"/>
    <property type="project" value="InterPro"/>
</dbReference>
<dbReference type="Proteomes" id="UP000216885">
    <property type="component" value="Unassembled WGS sequence"/>
</dbReference>
<keyword evidence="8" id="KW-1185">Reference proteome</keyword>
<dbReference type="Pfam" id="PF00370">
    <property type="entry name" value="FGGY_N"/>
    <property type="match status" value="1"/>
</dbReference>
<evidence type="ECO:0000256" key="3">
    <source>
        <dbReference type="ARBA" id="ARBA00022777"/>
    </source>
</evidence>
<dbReference type="InterPro" id="IPR018485">
    <property type="entry name" value="FGGY_C"/>
</dbReference>
<organism evidence="7 8">
    <name type="scientific">Bordetella genomosp. 4</name>
    <dbReference type="NCBI Taxonomy" id="463044"/>
    <lineage>
        <taxon>Bacteria</taxon>
        <taxon>Pseudomonadati</taxon>
        <taxon>Pseudomonadota</taxon>
        <taxon>Betaproteobacteria</taxon>
        <taxon>Burkholderiales</taxon>
        <taxon>Alcaligenaceae</taxon>
        <taxon>Bordetella</taxon>
    </lineage>
</organism>
<evidence type="ECO:0000256" key="2">
    <source>
        <dbReference type="ARBA" id="ARBA00022679"/>
    </source>
</evidence>
<keyword evidence="2 4" id="KW-0808">Transferase</keyword>
<evidence type="ECO:0000256" key="1">
    <source>
        <dbReference type="ARBA" id="ARBA00009156"/>
    </source>
</evidence>
<proteinExistence type="inferred from homology"/>
<protein>
    <submittedName>
        <fullName evidence="7">Carbohydrate kinase</fullName>
    </submittedName>
</protein>
<evidence type="ECO:0000313" key="8">
    <source>
        <dbReference type="Proteomes" id="UP000216885"/>
    </source>
</evidence>
<sequence>MSVVLACDLGGTNFRVALIDAAGQTLAEAHVPSPPGSAGAGWAEIDPDEWWSTLIAAVTALAAHDGGLLAQVQAMAICGVTRTQVFLDAEGRSLRPAMTWRDARAEELLAELLPTLPADHPEAAQVNAFHPLARLAWLHRHEPQYAAQLHVVLEPKDYLNFRLTGAQATDAISSARLLASARTDEDSEVHLASVARSEPGAEAAGSSRHPSLLHAAGITANVVPQVLAPTQCVGRVMAGLPGILAKLAGVPVYACSNDTWAAVAGLGALRTGYAYNISGTTEVLGVMGSEEAQAPGLMTVQWGEALYQVGGPGQNGADTLAWLLSLLREPLSLAAHAESAQVHSNVQHLTGQTGLSFDALLAGARDTQPLLFLPYLQGERVPYWDANLRGAFVGLNRRHGATDLAWAVIEGVAFLNRVVLERGERATGSTVREIRYGGGAAANPLWCQVKADICERPVVTGQAAQPGLLGAAIVAWTGVGQYPSLSLAQAQMAKPGLRYEPSADCRDAYRQLAALYAQATEALRPISHGLAAMDGQIAR</sequence>
<evidence type="ECO:0000256" key="4">
    <source>
        <dbReference type="RuleBase" id="RU003733"/>
    </source>
</evidence>
<evidence type="ECO:0000259" key="5">
    <source>
        <dbReference type="Pfam" id="PF00370"/>
    </source>
</evidence>
<evidence type="ECO:0000259" key="6">
    <source>
        <dbReference type="Pfam" id="PF02782"/>
    </source>
</evidence>
<dbReference type="GO" id="GO:0016301">
    <property type="term" value="F:kinase activity"/>
    <property type="evidence" value="ECO:0007669"/>
    <property type="project" value="UniProtKB-KW"/>
</dbReference>
<dbReference type="SUPFAM" id="SSF53067">
    <property type="entry name" value="Actin-like ATPase domain"/>
    <property type="match status" value="2"/>
</dbReference>
<dbReference type="Pfam" id="PF02782">
    <property type="entry name" value="FGGY_C"/>
    <property type="match status" value="1"/>
</dbReference>